<dbReference type="GeneID" id="13285551"/>
<dbReference type="VEuPathDB" id="FungiDB:LEMA_P123690.1"/>
<dbReference type="Proteomes" id="UP000002668">
    <property type="component" value="Genome"/>
</dbReference>
<dbReference type="RefSeq" id="XP_003837661.1">
    <property type="nucleotide sequence ID" value="XM_003837613.1"/>
</dbReference>
<accession>E4ZS37</accession>
<dbReference type="EMBL" id="FP929120">
    <property type="protein sequence ID" value="CBX94217.1"/>
    <property type="molecule type" value="Genomic_DNA"/>
</dbReference>
<dbReference type="HOGENOM" id="CLU_1970943_0_0_1"/>
<name>E4ZS37_LEPMJ</name>
<protein>
    <submittedName>
        <fullName evidence="1">Predicted protein</fullName>
    </submittedName>
</protein>
<proteinExistence type="predicted"/>
<reference evidence="2" key="1">
    <citation type="journal article" date="2011" name="Nat. Commun.">
        <title>Effector diversification within compartments of the Leptosphaeria maculans genome affected by Repeat-Induced Point mutations.</title>
        <authorList>
            <person name="Rouxel T."/>
            <person name="Grandaubert J."/>
            <person name="Hane J.K."/>
            <person name="Hoede C."/>
            <person name="van de Wouw A.P."/>
            <person name="Couloux A."/>
            <person name="Dominguez V."/>
            <person name="Anthouard V."/>
            <person name="Bally P."/>
            <person name="Bourras S."/>
            <person name="Cozijnsen A.J."/>
            <person name="Ciuffetti L.M."/>
            <person name="Degrave A."/>
            <person name="Dilmaghani A."/>
            <person name="Duret L."/>
            <person name="Fudal I."/>
            <person name="Goodwin S.B."/>
            <person name="Gout L."/>
            <person name="Glaser N."/>
            <person name="Linglin J."/>
            <person name="Kema G.H.J."/>
            <person name="Lapalu N."/>
            <person name="Lawrence C.B."/>
            <person name="May K."/>
            <person name="Meyer M."/>
            <person name="Ollivier B."/>
            <person name="Poulain J."/>
            <person name="Schoch C.L."/>
            <person name="Simon A."/>
            <person name="Spatafora J.W."/>
            <person name="Stachowiak A."/>
            <person name="Turgeon B.G."/>
            <person name="Tyler B.M."/>
            <person name="Vincent D."/>
            <person name="Weissenbach J."/>
            <person name="Amselem J."/>
            <person name="Quesneville H."/>
            <person name="Oliver R.P."/>
            <person name="Wincker P."/>
            <person name="Balesdent M.-H."/>
            <person name="Howlett B.J."/>
        </authorList>
    </citation>
    <scope>NUCLEOTIDE SEQUENCE [LARGE SCALE GENOMIC DNA]</scope>
    <source>
        <strain evidence="2">JN3 / isolate v23.1.3 / race Av1-4-5-6-7-8</strain>
    </source>
</reference>
<organism evidence="2">
    <name type="scientific">Leptosphaeria maculans (strain JN3 / isolate v23.1.3 / race Av1-4-5-6-7-8)</name>
    <name type="common">Blackleg fungus</name>
    <name type="synonym">Phoma lingam</name>
    <dbReference type="NCBI Taxonomy" id="985895"/>
    <lineage>
        <taxon>Eukaryota</taxon>
        <taxon>Fungi</taxon>
        <taxon>Dikarya</taxon>
        <taxon>Ascomycota</taxon>
        <taxon>Pezizomycotina</taxon>
        <taxon>Dothideomycetes</taxon>
        <taxon>Pleosporomycetidae</taxon>
        <taxon>Pleosporales</taxon>
        <taxon>Pleosporineae</taxon>
        <taxon>Leptosphaeriaceae</taxon>
        <taxon>Plenodomus</taxon>
        <taxon>Plenodomus lingam/Leptosphaeria maculans species complex</taxon>
    </lineage>
</organism>
<evidence type="ECO:0000313" key="2">
    <source>
        <dbReference type="Proteomes" id="UP000002668"/>
    </source>
</evidence>
<dbReference type="InParanoid" id="E4ZS37"/>
<keyword evidence="2" id="KW-1185">Reference proteome</keyword>
<sequence length="127" mass="14548">MTIILAPSHPKTRFADSQDPAILPSNIKDRDVHHHLEYLAMQEHSQDIHSFILQSNLVLCQRFPAETSSIVRDGVSGRAEEMKELKHLLRNRRLRRTMANRDISPINHASFGVLDPRPLKCHESPNV</sequence>
<dbReference type="AlphaFoldDB" id="E4ZS37"/>
<evidence type="ECO:0000313" key="1">
    <source>
        <dbReference type="EMBL" id="CBX94217.1"/>
    </source>
</evidence>
<gene>
    <name evidence="1" type="ORF">LEMA_P123690.1</name>
</gene>